<accession>A0A6M0RLG9</accession>
<comment type="caution">
    <text evidence="1">The sequence shown here is derived from an EMBL/GenBank/DDBJ whole genome shotgun (WGS) entry which is preliminary data.</text>
</comment>
<gene>
    <name evidence="1" type="ORF">DXZ20_15695</name>
</gene>
<sequence length="230" mass="26154">MKLAELSQQQKQLLQQYKERGGVIDLVAMELEEQPYDDYDTHWQAAILALDAIAQDIDEDFQTILESPENQHHNRDDFFQLTYDVSKFVGNIISLEQFLGSSFNVSSRKLLVRGQSKRHVNDLFWVGDAEIPENIVGECGFYEPDSFGLADAFLSPPYGITGSSLELNTLFLEIAEHFFASFTDAGQIYSWSDDCSNYFDAGKEWWGTLFCTYFCRPDSTLVVVMASTTD</sequence>
<dbReference type="RefSeq" id="WP_163699133.1">
    <property type="nucleotide sequence ID" value="NZ_QXHD01000004.1"/>
</dbReference>
<organism evidence="1 2">
    <name type="scientific">Adonisia turfae CCMR0081</name>
    <dbReference type="NCBI Taxonomy" id="2292702"/>
    <lineage>
        <taxon>Bacteria</taxon>
        <taxon>Bacillati</taxon>
        <taxon>Cyanobacteriota</taxon>
        <taxon>Adonisia</taxon>
        <taxon>Adonisia turfae</taxon>
    </lineage>
</organism>
<evidence type="ECO:0000313" key="2">
    <source>
        <dbReference type="Proteomes" id="UP000481033"/>
    </source>
</evidence>
<dbReference type="Proteomes" id="UP000481033">
    <property type="component" value="Unassembled WGS sequence"/>
</dbReference>
<keyword evidence="2" id="KW-1185">Reference proteome</keyword>
<proteinExistence type="predicted"/>
<reference evidence="1 2" key="1">
    <citation type="journal article" date="2020" name="Microb. Ecol.">
        <title>Ecogenomics of the Marine Benthic Filamentous Cyanobacterium Adonisia.</title>
        <authorList>
            <person name="Walter J.M."/>
            <person name="Coutinho F.H."/>
            <person name="Leomil L."/>
            <person name="Hargreaves P.I."/>
            <person name="Campeao M.E."/>
            <person name="Vieira V.V."/>
            <person name="Silva B.S."/>
            <person name="Fistarol G.O."/>
            <person name="Salomon P.S."/>
            <person name="Sawabe T."/>
            <person name="Mino S."/>
            <person name="Hosokawa M."/>
            <person name="Miyashita H."/>
            <person name="Maruyama F."/>
            <person name="van Verk M.C."/>
            <person name="Dutilh B.E."/>
            <person name="Thompson C.C."/>
            <person name="Thompson F.L."/>
        </authorList>
    </citation>
    <scope>NUCLEOTIDE SEQUENCE [LARGE SCALE GENOMIC DNA]</scope>
    <source>
        <strain evidence="1 2">CCMR0081</strain>
    </source>
</reference>
<dbReference type="AlphaFoldDB" id="A0A6M0RLG9"/>
<dbReference type="EMBL" id="QXHD01000004">
    <property type="protein sequence ID" value="NEZ57094.1"/>
    <property type="molecule type" value="Genomic_DNA"/>
</dbReference>
<evidence type="ECO:0000313" key="1">
    <source>
        <dbReference type="EMBL" id="NEZ57094.1"/>
    </source>
</evidence>
<protein>
    <submittedName>
        <fullName evidence="1">Uncharacterized protein</fullName>
    </submittedName>
</protein>
<name>A0A6M0RLG9_9CYAN</name>